<organism evidence="2 3">
    <name type="scientific">Globodera rostochiensis</name>
    <name type="common">Golden nematode worm</name>
    <name type="synonym">Heterodera rostochiensis</name>
    <dbReference type="NCBI Taxonomy" id="31243"/>
    <lineage>
        <taxon>Eukaryota</taxon>
        <taxon>Metazoa</taxon>
        <taxon>Ecdysozoa</taxon>
        <taxon>Nematoda</taxon>
        <taxon>Chromadorea</taxon>
        <taxon>Rhabditida</taxon>
        <taxon>Tylenchina</taxon>
        <taxon>Tylenchomorpha</taxon>
        <taxon>Tylenchoidea</taxon>
        <taxon>Heteroderidae</taxon>
        <taxon>Heteroderinae</taxon>
        <taxon>Globodera</taxon>
    </lineage>
</organism>
<accession>A0A914I2C1</accession>
<feature type="region of interest" description="Disordered" evidence="1">
    <location>
        <begin position="1"/>
        <end position="51"/>
    </location>
</feature>
<evidence type="ECO:0000313" key="3">
    <source>
        <dbReference type="WBParaSite" id="Gr19_v10_g5967.t1"/>
    </source>
</evidence>
<protein>
    <submittedName>
        <fullName evidence="3">Uncharacterized protein</fullName>
    </submittedName>
</protein>
<evidence type="ECO:0000313" key="2">
    <source>
        <dbReference type="Proteomes" id="UP000887572"/>
    </source>
</evidence>
<reference evidence="3" key="1">
    <citation type="submission" date="2022-11" db="UniProtKB">
        <authorList>
            <consortium name="WormBaseParasite"/>
        </authorList>
    </citation>
    <scope>IDENTIFICATION</scope>
</reference>
<proteinExistence type="predicted"/>
<dbReference type="AlphaFoldDB" id="A0A914I2C1"/>
<sequence>MKINANHTGNPSAQAPDPILDGPLPQGTHSLGARGEQAARNRRGPFPTHKNPIVLANDGHKIMVDFLPPVVKLKGIILSPDFLKDKQIFDVGGDS</sequence>
<keyword evidence="2" id="KW-1185">Reference proteome</keyword>
<feature type="compositionally biased region" description="Polar residues" evidence="1">
    <location>
        <begin position="1"/>
        <end position="13"/>
    </location>
</feature>
<dbReference type="Proteomes" id="UP000887572">
    <property type="component" value="Unplaced"/>
</dbReference>
<name>A0A914I2C1_GLORO</name>
<evidence type="ECO:0000256" key="1">
    <source>
        <dbReference type="SAM" id="MobiDB-lite"/>
    </source>
</evidence>
<dbReference type="WBParaSite" id="Gr19_v10_g5967.t1">
    <property type="protein sequence ID" value="Gr19_v10_g5967.t1"/>
    <property type="gene ID" value="Gr19_v10_g5967"/>
</dbReference>